<evidence type="ECO:0000259" key="3">
    <source>
        <dbReference type="PROSITE" id="PS50263"/>
    </source>
</evidence>
<gene>
    <name evidence="4" type="ORF">TrCOL_g9308</name>
</gene>
<dbReference type="PANTHER" id="PTHR23088:SF30">
    <property type="entry name" value="OMEGA-AMIDASE NIT2"/>
    <property type="match status" value="1"/>
</dbReference>
<dbReference type="GO" id="GO:0006107">
    <property type="term" value="P:oxaloacetate metabolic process"/>
    <property type="evidence" value="ECO:0007669"/>
    <property type="project" value="TreeGrafter"/>
</dbReference>
<reference evidence="5" key="1">
    <citation type="journal article" date="2023" name="Commun. Biol.">
        <title>Genome analysis of Parmales, the sister group of diatoms, reveals the evolutionary specialization of diatoms from phago-mixotrophs to photoautotrophs.</title>
        <authorList>
            <person name="Ban H."/>
            <person name="Sato S."/>
            <person name="Yoshikawa S."/>
            <person name="Yamada K."/>
            <person name="Nakamura Y."/>
            <person name="Ichinomiya M."/>
            <person name="Sato N."/>
            <person name="Blanc-Mathieu R."/>
            <person name="Endo H."/>
            <person name="Kuwata A."/>
            <person name="Ogata H."/>
        </authorList>
    </citation>
    <scope>NUCLEOTIDE SEQUENCE [LARGE SCALE GENOMIC DNA]</scope>
</reference>
<dbReference type="GO" id="GO:0006541">
    <property type="term" value="P:glutamine metabolic process"/>
    <property type="evidence" value="ECO:0007669"/>
    <property type="project" value="TreeGrafter"/>
</dbReference>
<dbReference type="GO" id="GO:0005739">
    <property type="term" value="C:mitochondrion"/>
    <property type="evidence" value="ECO:0007669"/>
    <property type="project" value="TreeGrafter"/>
</dbReference>
<keyword evidence="1" id="KW-0378">Hydrolase</keyword>
<feature type="domain" description="CN hydrolase" evidence="3">
    <location>
        <begin position="30"/>
        <end position="312"/>
    </location>
</feature>
<keyword evidence="5" id="KW-1185">Reference proteome</keyword>
<dbReference type="InterPro" id="IPR003010">
    <property type="entry name" value="C-N_Hydrolase"/>
</dbReference>
<accession>A0A9W7GGZ1</accession>
<evidence type="ECO:0000256" key="1">
    <source>
        <dbReference type="ARBA" id="ARBA00022801"/>
    </source>
</evidence>
<dbReference type="GO" id="GO:0006528">
    <property type="term" value="P:asparagine metabolic process"/>
    <property type="evidence" value="ECO:0007669"/>
    <property type="project" value="TreeGrafter"/>
</dbReference>
<dbReference type="AlphaFoldDB" id="A0A9W7GGZ1"/>
<dbReference type="CDD" id="cd07572">
    <property type="entry name" value="nit"/>
    <property type="match status" value="1"/>
</dbReference>
<dbReference type="Proteomes" id="UP001165065">
    <property type="component" value="Unassembled WGS sequence"/>
</dbReference>
<sequence>MSSRGGAVDDSTPQGGTKGGWTWDEKPKGGKVGLMQFHVSPIKSVNLCRLPTLVSSFLSSHPTLDLLVLPEVWNSPYATSAFPSHAEPCGSPFDGSVPDSSTSPSSHLLRSLAMEHSIHIVGGSIPEMGPGGEVYNTCLVYSPDGTLVAKHRKVHLFDISVPGGVTFRESDTLTKGDNLLTTFQHPSLGNVGVGICYDLRFPELFLLHASSSTGGRKGLDLFVLPGAFNLTTGPKHWSLLQRARAVDAQCYVVSSSPARSTDEIAEENGRLTEGKGYPAYTAWGHSMGVDPWGTVVGEAGTGEENVVVEVDLGVVEGFKESVPTGEQKRTDLYTVERKG</sequence>
<proteinExistence type="predicted"/>
<dbReference type="PANTHER" id="PTHR23088">
    <property type="entry name" value="NITRILASE-RELATED"/>
    <property type="match status" value="1"/>
</dbReference>
<name>A0A9W7GGZ1_9STRA</name>
<evidence type="ECO:0000256" key="2">
    <source>
        <dbReference type="SAM" id="MobiDB-lite"/>
    </source>
</evidence>
<evidence type="ECO:0000313" key="5">
    <source>
        <dbReference type="Proteomes" id="UP001165065"/>
    </source>
</evidence>
<protein>
    <recommendedName>
        <fullName evidence="3">CN hydrolase domain-containing protein</fullName>
    </recommendedName>
</protein>
<dbReference type="EMBL" id="BRYA01000205">
    <property type="protein sequence ID" value="GMI44093.1"/>
    <property type="molecule type" value="Genomic_DNA"/>
</dbReference>
<dbReference type="InterPro" id="IPR036526">
    <property type="entry name" value="C-N_Hydrolase_sf"/>
</dbReference>
<dbReference type="PROSITE" id="PS50263">
    <property type="entry name" value="CN_HYDROLASE"/>
    <property type="match status" value="1"/>
</dbReference>
<dbReference type="InterPro" id="IPR045254">
    <property type="entry name" value="Nit1/2_C-N_Hydrolase"/>
</dbReference>
<dbReference type="Gene3D" id="3.60.110.10">
    <property type="entry name" value="Carbon-nitrogen hydrolase"/>
    <property type="match status" value="1"/>
</dbReference>
<feature type="region of interest" description="Disordered" evidence="2">
    <location>
        <begin position="1"/>
        <end position="25"/>
    </location>
</feature>
<dbReference type="OrthoDB" id="10250282at2759"/>
<organism evidence="4 5">
    <name type="scientific">Triparma columacea</name>
    <dbReference type="NCBI Taxonomy" id="722753"/>
    <lineage>
        <taxon>Eukaryota</taxon>
        <taxon>Sar</taxon>
        <taxon>Stramenopiles</taxon>
        <taxon>Ochrophyta</taxon>
        <taxon>Bolidophyceae</taxon>
        <taxon>Parmales</taxon>
        <taxon>Triparmaceae</taxon>
        <taxon>Triparma</taxon>
    </lineage>
</organism>
<dbReference type="GO" id="GO:0050152">
    <property type="term" value="F:omega-amidase activity"/>
    <property type="evidence" value="ECO:0007669"/>
    <property type="project" value="TreeGrafter"/>
</dbReference>
<dbReference type="Pfam" id="PF00795">
    <property type="entry name" value="CN_hydrolase"/>
    <property type="match status" value="1"/>
</dbReference>
<dbReference type="SUPFAM" id="SSF56317">
    <property type="entry name" value="Carbon-nitrogen hydrolase"/>
    <property type="match status" value="1"/>
</dbReference>
<evidence type="ECO:0000313" key="4">
    <source>
        <dbReference type="EMBL" id="GMI44093.1"/>
    </source>
</evidence>
<comment type="caution">
    <text evidence="4">The sequence shown here is derived from an EMBL/GenBank/DDBJ whole genome shotgun (WGS) entry which is preliminary data.</text>
</comment>